<feature type="chain" id="PRO_5042135681" description="Small secreted protein" evidence="2">
    <location>
        <begin position="18"/>
        <end position="177"/>
    </location>
</feature>
<organism evidence="3 4">
    <name type="scientific">Chaetomium fimeti</name>
    <dbReference type="NCBI Taxonomy" id="1854472"/>
    <lineage>
        <taxon>Eukaryota</taxon>
        <taxon>Fungi</taxon>
        <taxon>Dikarya</taxon>
        <taxon>Ascomycota</taxon>
        <taxon>Pezizomycotina</taxon>
        <taxon>Sordariomycetes</taxon>
        <taxon>Sordariomycetidae</taxon>
        <taxon>Sordariales</taxon>
        <taxon>Chaetomiaceae</taxon>
        <taxon>Chaetomium</taxon>
    </lineage>
</organism>
<dbReference type="PANTHER" id="PTHR38849">
    <property type="entry name" value="SMALL SECRETED PROTEIN"/>
    <property type="match status" value="1"/>
</dbReference>
<dbReference type="Proteomes" id="UP001278766">
    <property type="component" value="Unassembled WGS sequence"/>
</dbReference>
<feature type="compositionally biased region" description="Polar residues" evidence="1">
    <location>
        <begin position="163"/>
        <end position="177"/>
    </location>
</feature>
<evidence type="ECO:0008006" key="5">
    <source>
        <dbReference type="Google" id="ProtNLM"/>
    </source>
</evidence>
<dbReference type="EMBL" id="JAUEPN010000001">
    <property type="protein sequence ID" value="KAK3300343.1"/>
    <property type="molecule type" value="Genomic_DNA"/>
</dbReference>
<comment type="caution">
    <text evidence="3">The sequence shown here is derived from an EMBL/GenBank/DDBJ whole genome shotgun (WGS) entry which is preliminary data.</text>
</comment>
<feature type="compositionally biased region" description="Basic and acidic residues" evidence="1">
    <location>
        <begin position="139"/>
        <end position="159"/>
    </location>
</feature>
<gene>
    <name evidence="3" type="ORF">B0H64DRAFT_13084</name>
</gene>
<evidence type="ECO:0000256" key="1">
    <source>
        <dbReference type="SAM" id="MobiDB-lite"/>
    </source>
</evidence>
<feature type="region of interest" description="Disordered" evidence="1">
    <location>
        <begin position="136"/>
        <end position="177"/>
    </location>
</feature>
<evidence type="ECO:0000313" key="3">
    <source>
        <dbReference type="EMBL" id="KAK3300343.1"/>
    </source>
</evidence>
<protein>
    <recommendedName>
        <fullName evidence="5">Small secreted protein</fullName>
    </recommendedName>
</protein>
<name>A0AAE0HPG8_9PEZI</name>
<keyword evidence="4" id="KW-1185">Reference proteome</keyword>
<keyword evidence="2" id="KW-0732">Signal</keyword>
<dbReference type="GeneID" id="87835065"/>
<sequence>MYFKATVLFSLLASSIALPTGNGDRRIKRGVLAVQDYADFQVSSGVAGDALAEVNAKFPIDQSDFASVDAEDLEILKAARETAEAAETEAGGFNDAIEAAGGKNTPEGQALQAGKIKNKVLKLQLQVLALQIEAAQGKDTSEKLAKQQTKLDKNVKEDEAAAGQTSTSVDFQGTSEP</sequence>
<evidence type="ECO:0000313" key="4">
    <source>
        <dbReference type="Proteomes" id="UP001278766"/>
    </source>
</evidence>
<accession>A0AAE0HPG8</accession>
<evidence type="ECO:0000256" key="2">
    <source>
        <dbReference type="SAM" id="SignalP"/>
    </source>
</evidence>
<proteinExistence type="predicted"/>
<feature type="signal peptide" evidence="2">
    <location>
        <begin position="1"/>
        <end position="17"/>
    </location>
</feature>
<reference evidence="3" key="1">
    <citation type="journal article" date="2023" name="Mol. Phylogenet. Evol.">
        <title>Genome-scale phylogeny and comparative genomics of the fungal order Sordariales.</title>
        <authorList>
            <person name="Hensen N."/>
            <person name="Bonometti L."/>
            <person name="Westerberg I."/>
            <person name="Brannstrom I.O."/>
            <person name="Guillou S."/>
            <person name="Cros-Aarteil S."/>
            <person name="Calhoun S."/>
            <person name="Haridas S."/>
            <person name="Kuo A."/>
            <person name="Mondo S."/>
            <person name="Pangilinan J."/>
            <person name="Riley R."/>
            <person name="LaButti K."/>
            <person name="Andreopoulos B."/>
            <person name="Lipzen A."/>
            <person name="Chen C."/>
            <person name="Yan M."/>
            <person name="Daum C."/>
            <person name="Ng V."/>
            <person name="Clum A."/>
            <person name="Steindorff A."/>
            <person name="Ohm R.A."/>
            <person name="Martin F."/>
            <person name="Silar P."/>
            <person name="Natvig D.O."/>
            <person name="Lalanne C."/>
            <person name="Gautier V."/>
            <person name="Ament-Velasquez S.L."/>
            <person name="Kruys A."/>
            <person name="Hutchinson M.I."/>
            <person name="Powell A.J."/>
            <person name="Barry K."/>
            <person name="Miller A.N."/>
            <person name="Grigoriev I.V."/>
            <person name="Debuchy R."/>
            <person name="Gladieux P."/>
            <person name="Hiltunen Thoren M."/>
            <person name="Johannesson H."/>
        </authorList>
    </citation>
    <scope>NUCLEOTIDE SEQUENCE</scope>
    <source>
        <strain evidence="3">CBS 168.71</strain>
    </source>
</reference>
<reference evidence="3" key="2">
    <citation type="submission" date="2023-06" db="EMBL/GenBank/DDBJ databases">
        <authorList>
            <consortium name="Lawrence Berkeley National Laboratory"/>
            <person name="Haridas S."/>
            <person name="Hensen N."/>
            <person name="Bonometti L."/>
            <person name="Westerberg I."/>
            <person name="Brannstrom I.O."/>
            <person name="Guillou S."/>
            <person name="Cros-Aarteil S."/>
            <person name="Calhoun S."/>
            <person name="Kuo A."/>
            <person name="Mondo S."/>
            <person name="Pangilinan J."/>
            <person name="Riley R."/>
            <person name="Labutti K."/>
            <person name="Andreopoulos B."/>
            <person name="Lipzen A."/>
            <person name="Chen C."/>
            <person name="Yanf M."/>
            <person name="Daum C."/>
            <person name="Ng V."/>
            <person name="Clum A."/>
            <person name="Steindorff A."/>
            <person name="Ohm R."/>
            <person name="Martin F."/>
            <person name="Silar P."/>
            <person name="Natvig D."/>
            <person name="Lalanne C."/>
            <person name="Gautier V."/>
            <person name="Ament-Velasquez S.L."/>
            <person name="Kruys A."/>
            <person name="Hutchinson M.I."/>
            <person name="Powell A.J."/>
            <person name="Barry K."/>
            <person name="Miller A.N."/>
            <person name="Grigoriev I.V."/>
            <person name="Debuchy R."/>
            <person name="Gladieux P."/>
            <person name="Thoren M.H."/>
            <person name="Johannesson H."/>
        </authorList>
    </citation>
    <scope>NUCLEOTIDE SEQUENCE</scope>
    <source>
        <strain evidence="3">CBS 168.71</strain>
    </source>
</reference>
<dbReference type="RefSeq" id="XP_062663857.1">
    <property type="nucleotide sequence ID" value="XM_062798117.1"/>
</dbReference>
<dbReference type="PANTHER" id="PTHR38849:SF1">
    <property type="entry name" value="SMALL SECRETED PROTEIN"/>
    <property type="match status" value="1"/>
</dbReference>
<dbReference type="AlphaFoldDB" id="A0AAE0HPG8"/>